<name>A0ABM1AE72_APLCA</name>
<dbReference type="GO" id="GO:0032259">
    <property type="term" value="P:methylation"/>
    <property type="evidence" value="ECO:0007669"/>
    <property type="project" value="UniProtKB-KW"/>
</dbReference>
<dbReference type="Proteomes" id="UP000694888">
    <property type="component" value="Unplaced"/>
</dbReference>
<keyword evidence="3" id="KW-0489">Methyltransferase</keyword>
<dbReference type="Pfam" id="PF25050">
    <property type="entry name" value="TARBP1"/>
    <property type="match status" value="1"/>
</dbReference>
<dbReference type="InterPro" id="IPR056921">
    <property type="entry name" value="TARBP1_dom"/>
</dbReference>
<accession>A0ABM1AE72</accession>
<protein>
    <submittedName>
        <fullName evidence="3">Probable methyltransferase TARBP1</fullName>
    </submittedName>
</protein>
<dbReference type="InterPro" id="IPR045330">
    <property type="entry name" value="TRM3/TARBP1"/>
</dbReference>
<sequence length="888" mass="99910">MTTSKSQSEEFPYHLVIDFMTKPVQEQLKRGDVSTETLRESLASLDTVLQMLSASDAESYEQKATDSQWEEMLLHVFKDICFPILFSLHVFPDQTEPSSEKSKAFSVISRLMMKCTHHFRGPTLGTAVTQMFIPAATALEIDEKVLVDKKDASYFTAVKEPVTLFFCLELVSSVVSSQEVFSRYLENVEDKTNTSKDTVLTALFNTVFKASHSETAFCKAFILLSKLLTFFPETLQKQHVNMLWEAYCQPLEQLAFGSSHKEALWKSLYVFYCLRDYLFPLGKKNSGALSERMSNHFWLIVQSGLLSMEPADRKLAMYLFKRLVDTCRENGCDVNVANTEQTKEQSEPSLKQKEEPIFWWSPKSAKALGAVWEDFTLLIETLEEKQVHIIKPLLPKMQKLISASSCQSASGLKVFHSSWLVTVVSRCFQHESHYMSRWGAQALLTLDFQQVPLIAHGQLKFLSHDLLVYLQENKLYTRYESTELGKSSPVGEALRGFFDHLFKTLDKTQKVEYLTNVLQIVCDNSWGSIPLVFLFEGLSHISQGPVINSGHLKLIRNVLQACLTTLETMTRGAIQCFICQMVMNLLDVNSTSLWEVFDTFASVNREESLQRGTSLWDSLVRWLQTDEMLVFVKKEDIVSWILDFLQGSGEEKDNNVVFEGYKVISIARMLILTAVVTEEKSQSENSSEELSPAKAVESSPLARVLAKISESISGVRNRPYISAGLVGRCLALLHSLSKEAGDSGDGEVDKMLSKSLGSCFTDTVHYTQHRLQTHLTQAGDLDEIKFYTDVLLSLGLHCRDVLPSLRELVTFVNNVLHSAASGADSPQDLAKLDVLSCSAVRLLSTVFKIISRSKVLQSERSAVISEIVAQVSMPLSDLPLPFSRKGVR</sequence>
<dbReference type="GO" id="GO:0008168">
    <property type="term" value="F:methyltransferase activity"/>
    <property type="evidence" value="ECO:0007669"/>
    <property type="project" value="UniProtKB-KW"/>
</dbReference>
<gene>
    <name evidence="3" type="primary">LOC101850458</name>
</gene>
<dbReference type="GeneID" id="101850458"/>
<dbReference type="RefSeq" id="XP_012945984.2">
    <property type="nucleotide sequence ID" value="XM_013090530.2"/>
</dbReference>
<organism evidence="2 3">
    <name type="scientific">Aplysia californica</name>
    <name type="common">California sea hare</name>
    <dbReference type="NCBI Taxonomy" id="6500"/>
    <lineage>
        <taxon>Eukaryota</taxon>
        <taxon>Metazoa</taxon>
        <taxon>Spiralia</taxon>
        <taxon>Lophotrochozoa</taxon>
        <taxon>Mollusca</taxon>
        <taxon>Gastropoda</taxon>
        <taxon>Heterobranchia</taxon>
        <taxon>Euthyneura</taxon>
        <taxon>Tectipleura</taxon>
        <taxon>Aplysiida</taxon>
        <taxon>Aplysioidea</taxon>
        <taxon>Aplysiidae</taxon>
        <taxon>Aplysia</taxon>
    </lineage>
</organism>
<dbReference type="PANTHER" id="PTHR12029">
    <property type="entry name" value="RNA METHYLTRANSFERASE"/>
    <property type="match status" value="1"/>
</dbReference>
<reference evidence="3" key="1">
    <citation type="submission" date="2025-08" db="UniProtKB">
        <authorList>
            <consortium name="RefSeq"/>
        </authorList>
    </citation>
    <scope>IDENTIFICATION</scope>
</reference>
<keyword evidence="3" id="KW-0808">Transferase</keyword>
<evidence type="ECO:0000313" key="2">
    <source>
        <dbReference type="Proteomes" id="UP000694888"/>
    </source>
</evidence>
<evidence type="ECO:0000259" key="1">
    <source>
        <dbReference type="Pfam" id="PF25050"/>
    </source>
</evidence>
<feature type="domain" description="TARBP1" evidence="1">
    <location>
        <begin position="290"/>
        <end position="409"/>
    </location>
</feature>
<proteinExistence type="predicted"/>
<evidence type="ECO:0000313" key="3">
    <source>
        <dbReference type="RefSeq" id="XP_012945984.2"/>
    </source>
</evidence>
<keyword evidence="2" id="KW-1185">Reference proteome</keyword>
<dbReference type="PANTHER" id="PTHR12029:SF11">
    <property type="entry name" value="METHYLTRANSFERASE TARBP1-RELATED"/>
    <property type="match status" value="1"/>
</dbReference>